<name>A0A2V1GYX3_9GAMM</name>
<gene>
    <name evidence="1" type="ORF">DC094_12860</name>
</gene>
<proteinExistence type="predicted"/>
<dbReference type="AlphaFoldDB" id="A0A2V1GYX3"/>
<reference evidence="1 2" key="1">
    <citation type="submission" date="2018-04" db="EMBL/GenBank/DDBJ databases">
        <title>Thalassorhabdus spongiae gen. nov., sp. nov., isolated from a marine sponge in South-West Iceland.</title>
        <authorList>
            <person name="Knobloch S."/>
            <person name="Daussin A."/>
            <person name="Johannsson R."/>
            <person name="Marteinsson V.T."/>
        </authorList>
    </citation>
    <scope>NUCLEOTIDE SEQUENCE [LARGE SCALE GENOMIC DNA]</scope>
    <source>
        <strain evidence="1 2">Hp12</strain>
    </source>
</reference>
<evidence type="ECO:0000313" key="1">
    <source>
        <dbReference type="EMBL" id="PVZ68185.1"/>
    </source>
</evidence>
<protein>
    <submittedName>
        <fullName evidence="1">Uncharacterized protein</fullName>
    </submittedName>
</protein>
<accession>A0A2V1GYX3</accession>
<keyword evidence="2" id="KW-1185">Reference proteome</keyword>
<dbReference type="EMBL" id="QDDL01000005">
    <property type="protein sequence ID" value="PVZ68185.1"/>
    <property type="molecule type" value="Genomic_DNA"/>
</dbReference>
<evidence type="ECO:0000313" key="2">
    <source>
        <dbReference type="Proteomes" id="UP000244906"/>
    </source>
</evidence>
<organism evidence="1 2">
    <name type="scientific">Pelagibaculum spongiae</name>
    <dbReference type="NCBI Taxonomy" id="2080658"/>
    <lineage>
        <taxon>Bacteria</taxon>
        <taxon>Pseudomonadati</taxon>
        <taxon>Pseudomonadota</taxon>
        <taxon>Gammaproteobacteria</taxon>
        <taxon>Oceanospirillales</taxon>
        <taxon>Pelagibaculum</taxon>
    </lineage>
</organism>
<dbReference type="Proteomes" id="UP000244906">
    <property type="component" value="Unassembled WGS sequence"/>
</dbReference>
<sequence>MKKEWLQLSQWYRVDSDESVDDYLSLPPYSSEVVESGPRHSHGTEYNPDLENISVDASDGWSAVKTTNFVSGYAQLKNPNEDMAESISYFLNNPDKLRSRAPQKYEFIRNRIMGGIFYLQSIRDDLTFEVLNLHPDYIYPGKIKQIEVTVNGEAGQSKRVTIDLRLHTTKSTCQLDKCLEGASSAFTRIFSQGDTYKDVYFRPVGGRISDHLQASFTLPETAKNGWWAPEQITITDPLGNERYQRSTDYGWQMFINNPGEDTVAPQYIDESMMLELSDPIAAKISLGKRVGTYPEGCIGQADCREIRTITAQWDVDEDVGMREDFACFSRFANQDYSVYSADEYGEFTQQVNGEIDGRCSVQLVTTEYYRSGKYSVAQIVMQDRALNRQSERFAKGNSELEASPEKSLPIGANVDTEAPELNISNCNAPDDSRCIKVVATPTNPDQPNGETKVTITYWAKDDKSGLGTVSYKLRNPQGDEYLYYAYHDNMDTLFFNGDPTAWKEYTTTQTLPVGSAPGKWGVISMTLLDKAGNKAEYDFTDTVIFEPIEVK</sequence>
<comment type="caution">
    <text evidence="1">The sequence shown here is derived from an EMBL/GenBank/DDBJ whole genome shotgun (WGS) entry which is preliminary data.</text>
</comment>